<evidence type="ECO:0000256" key="3">
    <source>
        <dbReference type="ARBA" id="ARBA00005962"/>
    </source>
</evidence>
<evidence type="ECO:0000256" key="7">
    <source>
        <dbReference type="PIRNR" id="PIRNR006241"/>
    </source>
</evidence>
<comment type="catalytic activity">
    <reaction evidence="1 7">
        <text>3-hydroxypyruvate = 2-hydroxy-3-oxopropanoate</text>
        <dbReference type="Rhea" id="RHEA:11952"/>
        <dbReference type="ChEBI" id="CHEBI:17180"/>
        <dbReference type="ChEBI" id="CHEBI:57978"/>
        <dbReference type="EC" id="5.3.1.22"/>
    </reaction>
</comment>
<name>A0ABQ9K1I6_9CUCU</name>
<evidence type="ECO:0000256" key="1">
    <source>
        <dbReference type="ARBA" id="ARBA00000476"/>
    </source>
</evidence>
<keyword evidence="6 7" id="KW-0413">Isomerase</keyword>
<keyword evidence="10" id="KW-1185">Reference proteome</keyword>
<comment type="similarity">
    <text evidence="3 7">Belongs to the hyi family.</text>
</comment>
<dbReference type="SUPFAM" id="SSF51658">
    <property type="entry name" value="Xylose isomerase-like"/>
    <property type="match status" value="1"/>
</dbReference>
<gene>
    <name evidence="9" type="ORF">NQ317_013199</name>
</gene>
<organism evidence="9 10">
    <name type="scientific">Molorchus minor</name>
    <dbReference type="NCBI Taxonomy" id="1323400"/>
    <lineage>
        <taxon>Eukaryota</taxon>
        <taxon>Metazoa</taxon>
        <taxon>Ecdysozoa</taxon>
        <taxon>Arthropoda</taxon>
        <taxon>Hexapoda</taxon>
        <taxon>Insecta</taxon>
        <taxon>Pterygota</taxon>
        <taxon>Neoptera</taxon>
        <taxon>Endopterygota</taxon>
        <taxon>Coleoptera</taxon>
        <taxon>Polyphaga</taxon>
        <taxon>Cucujiformia</taxon>
        <taxon>Chrysomeloidea</taxon>
        <taxon>Cerambycidae</taxon>
        <taxon>Lamiinae</taxon>
        <taxon>Monochamini</taxon>
        <taxon>Molorchus</taxon>
    </lineage>
</organism>
<dbReference type="Gene3D" id="3.20.20.150">
    <property type="entry name" value="Divalent-metal-dependent TIM barrel enzymes"/>
    <property type="match status" value="2"/>
</dbReference>
<comment type="caution">
    <text evidence="9">The sequence shown here is derived from an EMBL/GenBank/DDBJ whole genome shotgun (WGS) entry which is preliminary data.</text>
</comment>
<dbReference type="InterPro" id="IPR026040">
    <property type="entry name" value="HyI-like"/>
</dbReference>
<sequence length="253" mass="28570">MFSRLLNTTGANLAIKSMPKFCANLAFLFPEKPLLERYDLAKQAGFKAVETGFPYGFRKEDVVYAKNTSGLQQILINIYTGDVTKGELGFAAIPGKEQEFRDSLNTTIDIAKSLGAKKYASSLLERENILGVIEPINRYSIPNYYMNCYDKALSVVKKINSPNLKIMLDIFHLQLIQGNISNTIKELMGYIGHVQIAQAPNRNEPNSYGEINYKYVLEVLEKEGYNDWVGLEYKPLGNTKEGLKWIQELGYSL</sequence>
<dbReference type="EC" id="5.3.1.22" evidence="4 7"/>
<evidence type="ECO:0000256" key="4">
    <source>
        <dbReference type="ARBA" id="ARBA00012570"/>
    </source>
</evidence>
<evidence type="ECO:0000256" key="2">
    <source>
        <dbReference type="ARBA" id="ARBA00002968"/>
    </source>
</evidence>
<accession>A0ABQ9K1I6</accession>
<comment type="function">
    <text evidence="2 7">Catalyzes the reversible isomerization between hydroxypyruvate and 2-hydroxy-3-oxopropanoate (also termed tartronate semialdehyde).</text>
</comment>
<dbReference type="PIRSF" id="PIRSF006241">
    <property type="entry name" value="HyI"/>
    <property type="match status" value="1"/>
</dbReference>
<reference evidence="9" key="1">
    <citation type="journal article" date="2023" name="Insect Mol. Biol.">
        <title>Genome sequencing provides insights into the evolution of gene families encoding plant cell wall-degrading enzymes in longhorned beetles.</title>
        <authorList>
            <person name="Shin N.R."/>
            <person name="Okamura Y."/>
            <person name="Kirsch R."/>
            <person name="Pauchet Y."/>
        </authorList>
    </citation>
    <scope>NUCLEOTIDE SEQUENCE</scope>
    <source>
        <strain evidence="9">MMC_N1</strain>
    </source>
</reference>
<dbReference type="InterPro" id="IPR036237">
    <property type="entry name" value="Xyl_isomerase-like_sf"/>
</dbReference>
<dbReference type="Pfam" id="PF01261">
    <property type="entry name" value="AP_endonuc_2"/>
    <property type="match status" value="1"/>
</dbReference>
<evidence type="ECO:0000256" key="5">
    <source>
        <dbReference type="ARBA" id="ARBA00017985"/>
    </source>
</evidence>
<evidence type="ECO:0000313" key="9">
    <source>
        <dbReference type="EMBL" id="KAJ8983437.1"/>
    </source>
</evidence>
<dbReference type="InterPro" id="IPR013022">
    <property type="entry name" value="Xyl_isomerase-like_TIM-brl"/>
</dbReference>
<dbReference type="EMBL" id="JAPWTJ010000075">
    <property type="protein sequence ID" value="KAJ8983437.1"/>
    <property type="molecule type" value="Genomic_DNA"/>
</dbReference>
<dbReference type="PANTHER" id="PTHR43489:SF6">
    <property type="entry name" value="HYDROXYPYRUVATE ISOMERASE-RELATED"/>
    <property type="match status" value="1"/>
</dbReference>
<evidence type="ECO:0000313" key="10">
    <source>
        <dbReference type="Proteomes" id="UP001162164"/>
    </source>
</evidence>
<proteinExistence type="inferred from homology"/>
<dbReference type="PANTHER" id="PTHR43489">
    <property type="entry name" value="ISOMERASE"/>
    <property type="match status" value="1"/>
</dbReference>
<dbReference type="Proteomes" id="UP001162164">
    <property type="component" value="Unassembled WGS sequence"/>
</dbReference>
<dbReference type="InterPro" id="IPR050417">
    <property type="entry name" value="Sugar_Epim/Isomerase"/>
</dbReference>
<evidence type="ECO:0000256" key="6">
    <source>
        <dbReference type="ARBA" id="ARBA00023235"/>
    </source>
</evidence>
<protein>
    <recommendedName>
        <fullName evidence="5 7">Putative hydroxypyruvate isomerase</fullName>
        <ecNumber evidence="4 7">5.3.1.22</ecNumber>
    </recommendedName>
</protein>
<feature type="domain" description="Xylose isomerase-like TIM barrel" evidence="8">
    <location>
        <begin position="120"/>
        <end position="248"/>
    </location>
</feature>
<evidence type="ECO:0000259" key="8">
    <source>
        <dbReference type="Pfam" id="PF01261"/>
    </source>
</evidence>